<keyword evidence="6" id="KW-0119">Carbohydrate metabolism</keyword>
<keyword evidence="9" id="KW-0378">Hydrolase</keyword>
<protein>
    <recommendedName>
        <fullName evidence="3">4-alpha-glucanotransferase</fullName>
        <ecNumber evidence="3">2.4.1.25</ecNumber>
    </recommendedName>
    <alternativeName>
        <fullName evidence="7">Amylomaltase</fullName>
    </alternativeName>
    <alternativeName>
        <fullName evidence="8">Disproportionating enzyme</fullName>
    </alternativeName>
</protein>
<reference evidence="9" key="1">
    <citation type="journal article" date="2012" name="PLoS ONE">
        <title>Gene sets for utilization of primary and secondary nutrition supplies in the distal gut of endangered iberian lynx.</title>
        <authorList>
            <person name="Alcaide M."/>
            <person name="Messina E."/>
            <person name="Richter M."/>
            <person name="Bargiela R."/>
            <person name="Peplies J."/>
            <person name="Huws S.A."/>
            <person name="Newbold C.J."/>
            <person name="Golyshin P.N."/>
            <person name="Simon M.A."/>
            <person name="Lopez G."/>
            <person name="Yakimov M.M."/>
            <person name="Ferrer M."/>
        </authorList>
    </citation>
    <scope>NUCLEOTIDE SEQUENCE</scope>
</reference>
<dbReference type="EC" id="2.4.1.25" evidence="3"/>
<comment type="similarity">
    <text evidence="2">Belongs to the disproportionating enzyme family.</text>
</comment>
<dbReference type="PANTHER" id="PTHR32438:SF5">
    <property type="entry name" value="4-ALPHA-GLUCANOTRANSFERASE DPE1, CHLOROPLASTIC_AMYLOPLASTIC"/>
    <property type="match status" value="1"/>
</dbReference>
<dbReference type="GO" id="GO:0016787">
    <property type="term" value="F:hydrolase activity"/>
    <property type="evidence" value="ECO:0007669"/>
    <property type="project" value="UniProtKB-KW"/>
</dbReference>
<evidence type="ECO:0000256" key="5">
    <source>
        <dbReference type="ARBA" id="ARBA00022679"/>
    </source>
</evidence>
<accession>J9GB37</accession>
<keyword evidence="5 9" id="KW-0808">Transferase</keyword>
<dbReference type="InterPro" id="IPR017853">
    <property type="entry name" value="GH"/>
</dbReference>
<keyword evidence="4 9" id="KW-0328">Glycosyltransferase</keyword>
<dbReference type="InterPro" id="IPR003385">
    <property type="entry name" value="Glyco_hydro_77"/>
</dbReference>
<comment type="catalytic activity">
    <reaction evidence="1">
        <text>Transfers a segment of a (1-&gt;4)-alpha-D-glucan to a new position in an acceptor, which may be glucose or a (1-&gt;4)-alpha-D-glucan.</text>
        <dbReference type="EC" id="2.4.1.25"/>
    </reaction>
</comment>
<dbReference type="Pfam" id="PF02446">
    <property type="entry name" value="Glyco_hydro_77"/>
    <property type="match status" value="1"/>
</dbReference>
<dbReference type="GO" id="GO:0004134">
    <property type="term" value="F:4-alpha-glucanotransferase activity"/>
    <property type="evidence" value="ECO:0007669"/>
    <property type="project" value="UniProtKB-EC"/>
</dbReference>
<proteinExistence type="inferred from homology"/>
<dbReference type="Gene3D" id="3.20.20.80">
    <property type="entry name" value="Glycosidases"/>
    <property type="match status" value="1"/>
</dbReference>
<dbReference type="PANTHER" id="PTHR32438">
    <property type="entry name" value="4-ALPHA-GLUCANOTRANSFERASE DPE1, CHLOROPLASTIC/AMYLOPLASTIC"/>
    <property type="match status" value="1"/>
</dbReference>
<evidence type="ECO:0000313" key="9">
    <source>
        <dbReference type="EMBL" id="EJW98997.1"/>
    </source>
</evidence>
<gene>
    <name evidence="9" type="ORF">EVA_12897</name>
</gene>
<evidence type="ECO:0000256" key="6">
    <source>
        <dbReference type="ARBA" id="ARBA00023277"/>
    </source>
</evidence>
<sequence length="88" mass="9864">RSFCSDGDYDHARYLAIEIVQQALRSPARVVMLQLQDLLQLGDEARMNVPGVAEGNWSWQADEAMLRNYEERIADAVSESGRANAPRA</sequence>
<evidence type="ECO:0000256" key="2">
    <source>
        <dbReference type="ARBA" id="ARBA00005684"/>
    </source>
</evidence>
<dbReference type="AlphaFoldDB" id="J9GB37"/>
<evidence type="ECO:0000256" key="1">
    <source>
        <dbReference type="ARBA" id="ARBA00000439"/>
    </source>
</evidence>
<dbReference type="GO" id="GO:0005975">
    <property type="term" value="P:carbohydrate metabolic process"/>
    <property type="evidence" value="ECO:0007669"/>
    <property type="project" value="InterPro"/>
</dbReference>
<dbReference type="SUPFAM" id="SSF51445">
    <property type="entry name" value="(Trans)glycosidases"/>
    <property type="match status" value="1"/>
</dbReference>
<feature type="non-terminal residue" evidence="9">
    <location>
        <position position="1"/>
    </location>
</feature>
<evidence type="ECO:0000256" key="4">
    <source>
        <dbReference type="ARBA" id="ARBA00022676"/>
    </source>
</evidence>
<dbReference type="EMBL" id="AMCI01004013">
    <property type="protein sequence ID" value="EJW98997.1"/>
    <property type="molecule type" value="Genomic_DNA"/>
</dbReference>
<evidence type="ECO:0000256" key="3">
    <source>
        <dbReference type="ARBA" id="ARBA00012560"/>
    </source>
</evidence>
<name>J9GB37_9ZZZZ</name>
<evidence type="ECO:0000256" key="8">
    <source>
        <dbReference type="ARBA" id="ARBA00031501"/>
    </source>
</evidence>
<evidence type="ECO:0000256" key="7">
    <source>
        <dbReference type="ARBA" id="ARBA00031423"/>
    </source>
</evidence>
<comment type="caution">
    <text evidence="9">The sequence shown here is derived from an EMBL/GenBank/DDBJ whole genome shotgun (WGS) entry which is preliminary data.</text>
</comment>
<organism evidence="9">
    <name type="scientific">gut metagenome</name>
    <dbReference type="NCBI Taxonomy" id="749906"/>
    <lineage>
        <taxon>unclassified sequences</taxon>
        <taxon>metagenomes</taxon>
        <taxon>organismal metagenomes</taxon>
    </lineage>
</organism>